<organism evidence="1 2">
    <name type="scientific">Penicillium hordei</name>
    <dbReference type="NCBI Taxonomy" id="40994"/>
    <lineage>
        <taxon>Eukaryota</taxon>
        <taxon>Fungi</taxon>
        <taxon>Dikarya</taxon>
        <taxon>Ascomycota</taxon>
        <taxon>Pezizomycotina</taxon>
        <taxon>Eurotiomycetes</taxon>
        <taxon>Eurotiomycetidae</taxon>
        <taxon>Eurotiales</taxon>
        <taxon>Aspergillaceae</taxon>
        <taxon>Penicillium</taxon>
    </lineage>
</organism>
<protein>
    <submittedName>
        <fullName evidence="1">Uncharacterized protein</fullName>
    </submittedName>
</protein>
<evidence type="ECO:0000313" key="1">
    <source>
        <dbReference type="EMBL" id="KAJ5617254.1"/>
    </source>
</evidence>
<proteinExistence type="predicted"/>
<dbReference type="InterPro" id="IPR021822">
    <property type="entry name" value="DUF3405"/>
</dbReference>
<dbReference type="PANTHER" id="PTHR36205:SF4">
    <property type="match status" value="1"/>
</dbReference>
<sequence length="70" mass="8412">MEWTDNLNQNDRFLVIELSLRSRGVYEVFLLVRIKDESIPIYRDNSQVLKKVEAQFIPRELLDMAVHYNE</sequence>
<dbReference type="RefSeq" id="XP_056758421.1">
    <property type="nucleotide sequence ID" value="XM_056893426.1"/>
</dbReference>
<accession>A0AAD6EH69</accession>
<name>A0AAD6EH69_9EURO</name>
<reference evidence="1" key="1">
    <citation type="journal article" date="2023" name="IMA Fungus">
        <title>Comparative genomic study of the Penicillium genus elucidates a diverse pangenome and 15 lateral gene transfer events.</title>
        <authorList>
            <person name="Petersen C."/>
            <person name="Sorensen T."/>
            <person name="Nielsen M.R."/>
            <person name="Sondergaard T.E."/>
            <person name="Sorensen J.L."/>
            <person name="Fitzpatrick D.A."/>
            <person name="Frisvad J.C."/>
            <person name="Nielsen K.L."/>
        </authorList>
    </citation>
    <scope>NUCLEOTIDE SEQUENCE</scope>
    <source>
        <strain evidence="1">IBT 12815</strain>
    </source>
</reference>
<evidence type="ECO:0000313" key="2">
    <source>
        <dbReference type="Proteomes" id="UP001213799"/>
    </source>
</evidence>
<reference evidence="1" key="2">
    <citation type="submission" date="2023-01" db="EMBL/GenBank/DDBJ databases">
        <authorList>
            <person name="Petersen C."/>
        </authorList>
    </citation>
    <scope>NUCLEOTIDE SEQUENCE</scope>
    <source>
        <strain evidence="1">IBT 12815</strain>
    </source>
</reference>
<comment type="caution">
    <text evidence="1">The sequence shown here is derived from an EMBL/GenBank/DDBJ whole genome shotgun (WGS) entry which is preliminary data.</text>
</comment>
<dbReference type="EMBL" id="JAQJAE010000001">
    <property type="protein sequence ID" value="KAJ5617254.1"/>
    <property type="molecule type" value="Genomic_DNA"/>
</dbReference>
<dbReference type="AlphaFoldDB" id="A0AAD6EH69"/>
<dbReference type="Pfam" id="PF11885">
    <property type="entry name" value="DUF3405"/>
    <property type="match status" value="1"/>
</dbReference>
<dbReference type="PANTHER" id="PTHR36205">
    <property type="entry name" value="CHROMOSOME 19, WHOLE GENOME SHOTGUN SEQUENCE"/>
    <property type="match status" value="1"/>
</dbReference>
<keyword evidence="2" id="KW-1185">Reference proteome</keyword>
<dbReference type="Proteomes" id="UP001213799">
    <property type="component" value="Unassembled WGS sequence"/>
</dbReference>
<dbReference type="GeneID" id="81583668"/>
<gene>
    <name evidence="1" type="ORF">N7537_002368</name>
</gene>